<feature type="signal peptide" evidence="6">
    <location>
        <begin position="1"/>
        <end position="28"/>
    </location>
</feature>
<reference evidence="9" key="1">
    <citation type="journal article" date="2019" name="Int. J. Syst. Evol. Microbiol.">
        <title>The Global Catalogue of Microorganisms (GCM) 10K type strain sequencing project: providing services to taxonomists for standard genome sequencing and annotation.</title>
        <authorList>
            <consortium name="The Broad Institute Genomics Platform"/>
            <consortium name="The Broad Institute Genome Sequencing Center for Infectious Disease"/>
            <person name="Wu L."/>
            <person name="Ma J."/>
        </authorList>
    </citation>
    <scope>NUCLEOTIDE SEQUENCE [LARGE SCALE GENOMIC DNA]</scope>
    <source>
        <strain evidence="9">JCM 3380</strain>
    </source>
</reference>
<name>A0ABP3E556_9PSEU</name>
<sequence length="227" mass="24322">MFGRRALLAATLALTAVMPLVQAPAAAAATGFTVANGRVLDANGNDFVLRGVNHAHTWYAHTTPQALKDIKALGANSVRVVLGSGDRWARNDATDVGNVVAQCKANKLICVLEVHDTTGYGEDGAATSLSRAAQYWLSIKSALVGQEKYVMVNIGNEPYGNSNYGNWTRDTVDAIRTLRSGGLTHTLVVDAPNWGQDWSNTMRANASTVFNADVQRNTVFSVHMYGV</sequence>
<dbReference type="PROSITE" id="PS00659">
    <property type="entry name" value="GLYCOSYL_HYDROL_F5"/>
    <property type="match status" value="1"/>
</dbReference>
<evidence type="ECO:0000256" key="6">
    <source>
        <dbReference type="SAM" id="SignalP"/>
    </source>
</evidence>
<comment type="catalytic activity">
    <reaction evidence="1">
        <text>Endohydrolysis of (1-&gt;4)-beta-D-glucosidic linkages in cellulose, lichenin and cereal beta-D-glucans.</text>
        <dbReference type="EC" id="3.2.1.4"/>
    </reaction>
</comment>
<accession>A0ABP3E556</accession>
<comment type="caution">
    <text evidence="8">The sequence shown here is derived from an EMBL/GenBank/DDBJ whole genome shotgun (WGS) entry which is preliminary data.</text>
</comment>
<evidence type="ECO:0000256" key="2">
    <source>
        <dbReference type="ARBA" id="ARBA00012601"/>
    </source>
</evidence>
<dbReference type="Pfam" id="PF00150">
    <property type="entry name" value="Cellulase"/>
    <property type="match status" value="1"/>
</dbReference>
<dbReference type="EC" id="3.2.1.4" evidence="2"/>
<evidence type="ECO:0000256" key="1">
    <source>
        <dbReference type="ARBA" id="ARBA00000966"/>
    </source>
</evidence>
<keyword evidence="9" id="KW-1185">Reference proteome</keyword>
<evidence type="ECO:0000313" key="9">
    <source>
        <dbReference type="Proteomes" id="UP001500416"/>
    </source>
</evidence>
<dbReference type="PANTHER" id="PTHR34142:SF1">
    <property type="entry name" value="GLYCOSIDE HYDROLASE FAMILY 5 DOMAIN-CONTAINING PROTEIN"/>
    <property type="match status" value="1"/>
</dbReference>
<evidence type="ECO:0000313" key="8">
    <source>
        <dbReference type="EMBL" id="GAA0250442.1"/>
    </source>
</evidence>
<keyword evidence="3 5" id="KW-0378">Hydrolase</keyword>
<gene>
    <name evidence="8" type="ORF">GCM10010492_58260</name>
</gene>
<evidence type="ECO:0000256" key="4">
    <source>
        <dbReference type="ARBA" id="ARBA00023295"/>
    </source>
</evidence>
<dbReference type="SUPFAM" id="SSF51445">
    <property type="entry name" value="(Trans)glycosidases"/>
    <property type="match status" value="1"/>
</dbReference>
<dbReference type="InterPro" id="IPR006311">
    <property type="entry name" value="TAT_signal"/>
</dbReference>
<dbReference type="InterPro" id="IPR018087">
    <property type="entry name" value="Glyco_hydro_5_CS"/>
</dbReference>
<dbReference type="InterPro" id="IPR001547">
    <property type="entry name" value="Glyco_hydro_5"/>
</dbReference>
<evidence type="ECO:0000259" key="7">
    <source>
        <dbReference type="Pfam" id="PF00150"/>
    </source>
</evidence>
<feature type="chain" id="PRO_5047279259" description="cellulase" evidence="6">
    <location>
        <begin position="29"/>
        <end position="227"/>
    </location>
</feature>
<dbReference type="Gene3D" id="3.20.20.80">
    <property type="entry name" value="Glycosidases"/>
    <property type="match status" value="1"/>
</dbReference>
<organism evidence="8 9">
    <name type="scientific">Saccharothrix mutabilis subsp. mutabilis</name>
    <dbReference type="NCBI Taxonomy" id="66855"/>
    <lineage>
        <taxon>Bacteria</taxon>
        <taxon>Bacillati</taxon>
        <taxon>Actinomycetota</taxon>
        <taxon>Actinomycetes</taxon>
        <taxon>Pseudonocardiales</taxon>
        <taxon>Pseudonocardiaceae</taxon>
        <taxon>Saccharothrix</taxon>
    </lineage>
</organism>
<evidence type="ECO:0000256" key="3">
    <source>
        <dbReference type="ARBA" id="ARBA00022801"/>
    </source>
</evidence>
<dbReference type="InterPro" id="IPR017853">
    <property type="entry name" value="GH"/>
</dbReference>
<feature type="domain" description="Glycoside hydrolase family 5" evidence="7">
    <location>
        <begin position="40"/>
        <end position="226"/>
    </location>
</feature>
<protein>
    <recommendedName>
        <fullName evidence="2">cellulase</fullName>
        <ecNumber evidence="2">3.2.1.4</ecNumber>
    </recommendedName>
</protein>
<evidence type="ECO:0000256" key="5">
    <source>
        <dbReference type="RuleBase" id="RU361153"/>
    </source>
</evidence>
<keyword evidence="6" id="KW-0732">Signal</keyword>
<keyword evidence="4 5" id="KW-0326">Glycosidase</keyword>
<comment type="similarity">
    <text evidence="5">Belongs to the glycosyl hydrolase 5 (cellulase A) family.</text>
</comment>
<dbReference type="PANTHER" id="PTHR34142">
    <property type="entry name" value="ENDO-BETA-1,4-GLUCANASE A"/>
    <property type="match status" value="1"/>
</dbReference>
<dbReference type="PROSITE" id="PS51318">
    <property type="entry name" value="TAT"/>
    <property type="match status" value="1"/>
</dbReference>
<dbReference type="EMBL" id="BAAABU010000018">
    <property type="protein sequence ID" value="GAA0250442.1"/>
    <property type="molecule type" value="Genomic_DNA"/>
</dbReference>
<dbReference type="Proteomes" id="UP001500416">
    <property type="component" value="Unassembled WGS sequence"/>
</dbReference>
<proteinExistence type="inferred from homology"/>